<dbReference type="EMBL" id="JBJKFK010001755">
    <property type="protein sequence ID" value="KAL3312302.1"/>
    <property type="molecule type" value="Genomic_DNA"/>
</dbReference>
<evidence type="ECO:0000313" key="2">
    <source>
        <dbReference type="EMBL" id="KAL3312302.1"/>
    </source>
</evidence>
<feature type="region of interest" description="Disordered" evidence="1">
    <location>
        <begin position="297"/>
        <end position="349"/>
    </location>
</feature>
<accession>A0ABD2PY10</accession>
<dbReference type="AlphaFoldDB" id="A0ABD2PY10"/>
<dbReference type="Proteomes" id="UP001626550">
    <property type="component" value="Unassembled WGS sequence"/>
</dbReference>
<protein>
    <submittedName>
        <fullName evidence="2">Uncharacterized protein</fullName>
    </submittedName>
</protein>
<comment type="caution">
    <text evidence="2">The sequence shown here is derived from an EMBL/GenBank/DDBJ whole genome shotgun (WGS) entry which is preliminary data.</text>
</comment>
<feature type="compositionally biased region" description="Polar residues" evidence="1">
    <location>
        <begin position="315"/>
        <end position="327"/>
    </location>
</feature>
<organism evidence="2 3">
    <name type="scientific">Cichlidogyrus casuarinus</name>
    <dbReference type="NCBI Taxonomy" id="1844966"/>
    <lineage>
        <taxon>Eukaryota</taxon>
        <taxon>Metazoa</taxon>
        <taxon>Spiralia</taxon>
        <taxon>Lophotrochozoa</taxon>
        <taxon>Platyhelminthes</taxon>
        <taxon>Monogenea</taxon>
        <taxon>Monopisthocotylea</taxon>
        <taxon>Dactylogyridea</taxon>
        <taxon>Ancyrocephalidae</taxon>
        <taxon>Cichlidogyrus</taxon>
    </lineage>
</organism>
<feature type="region of interest" description="Disordered" evidence="1">
    <location>
        <begin position="257"/>
        <end position="277"/>
    </location>
</feature>
<gene>
    <name evidence="2" type="ORF">Ciccas_009106</name>
</gene>
<evidence type="ECO:0000313" key="3">
    <source>
        <dbReference type="Proteomes" id="UP001626550"/>
    </source>
</evidence>
<keyword evidence="3" id="KW-1185">Reference proteome</keyword>
<proteinExistence type="predicted"/>
<name>A0ABD2PY10_9PLAT</name>
<sequence length="381" mass="41197">MEPDKETQVILVNNSALNVKSGIYSSANAAPTSLSNPSYQVPNETGVNFMKQVPVNLLYTSQGISHSFSNDSPVKDQFCVQSSHPVTEFTFASSLPTHVNGVANGCQIADDTQMFKSDSSVRQCYELYDKNDLNGPVMTAKHQNMSLLPQNPPTHVVSSGASLLSNPQRNFVQSNHRIVFDRIPNNNGLQFVQSVPPFHYATTPQGALIQVLPENCHNSLQQPGSTIRFPNQQPVILRPGGIIQTVPSAGIQSGIGQMQQQCRGTSEEQEKTPPMNGITMSQAYLPIQTAPSEVYSNGLDTMQSAPKAPAKKRVSPNNSSQTGSSTASKRRKTSNYDPQAPDSATSQVCEPDHTATPLGVRCCAVIKEILGFPVFPSVLIE</sequence>
<evidence type="ECO:0000256" key="1">
    <source>
        <dbReference type="SAM" id="MobiDB-lite"/>
    </source>
</evidence>
<reference evidence="2 3" key="1">
    <citation type="submission" date="2024-11" db="EMBL/GenBank/DDBJ databases">
        <title>Adaptive evolution of stress response genes in parasites aligns with host niche diversity.</title>
        <authorList>
            <person name="Hahn C."/>
            <person name="Resl P."/>
        </authorList>
    </citation>
    <scope>NUCLEOTIDE SEQUENCE [LARGE SCALE GENOMIC DNA]</scope>
    <source>
        <strain evidence="2">EGGRZ-B1_66</strain>
        <tissue evidence="2">Body</tissue>
    </source>
</reference>